<dbReference type="EMBL" id="CAFBLP010000001">
    <property type="protein sequence ID" value="CAB4858013.1"/>
    <property type="molecule type" value="Genomic_DNA"/>
</dbReference>
<name>A0A6J7CSQ0_9ZZZZ</name>
<accession>A0A6J7CSQ0</accession>
<gene>
    <name evidence="1" type="ORF">UFOPK3376_00092</name>
</gene>
<organism evidence="1">
    <name type="scientific">freshwater metagenome</name>
    <dbReference type="NCBI Taxonomy" id="449393"/>
    <lineage>
        <taxon>unclassified sequences</taxon>
        <taxon>metagenomes</taxon>
        <taxon>ecological metagenomes</taxon>
    </lineage>
</organism>
<proteinExistence type="predicted"/>
<dbReference type="AlphaFoldDB" id="A0A6J7CSQ0"/>
<protein>
    <submittedName>
        <fullName evidence="1">Unannotated protein</fullName>
    </submittedName>
</protein>
<evidence type="ECO:0000313" key="1">
    <source>
        <dbReference type="EMBL" id="CAB4858013.1"/>
    </source>
</evidence>
<reference evidence="1" key="1">
    <citation type="submission" date="2020-05" db="EMBL/GenBank/DDBJ databases">
        <authorList>
            <person name="Chiriac C."/>
            <person name="Salcher M."/>
            <person name="Ghai R."/>
            <person name="Kavagutti S V."/>
        </authorList>
    </citation>
    <scope>NUCLEOTIDE SEQUENCE</scope>
</reference>
<dbReference type="Pfam" id="PF13826">
    <property type="entry name" value="Monooxy_af470-like"/>
    <property type="match status" value="1"/>
</dbReference>
<sequence length="159" mass="18111">MQRNKVQPGRYTAKIDGEFVVFIIGMRFNKLWKVHRWFPVFLAMPRMLKELLTHPEQGYLGGRLSIGGRTLTMVQHWRSFDQLEAFARNADATHFPAWRRFNSKIGSNGDVGVYHETYRIAPAAYECVYANMPVMGLAAAGEHVAIGRGAERARERIAS</sequence>
<dbReference type="InterPro" id="IPR025444">
    <property type="entry name" value="Monooxy_af470"/>
</dbReference>